<proteinExistence type="predicted"/>
<gene>
    <name evidence="2" type="ORF">Voc01_027080</name>
</gene>
<feature type="transmembrane region" description="Helical" evidence="1">
    <location>
        <begin position="12"/>
        <end position="29"/>
    </location>
</feature>
<accession>A0A8J3ZUP0</accession>
<feature type="transmembrane region" description="Helical" evidence="1">
    <location>
        <begin position="83"/>
        <end position="102"/>
    </location>
</feature>
<organism evidence="2 3">
    <name type="scientific">Virgisporangium ochraceum</name>
    <dbReference type="NCBI Taxonomy" id="65505"/>
    <lineage>
        <taxon>Bacteria</taxon>
        <taxon>Bacillati</taxon>
        <taxon>Actinomycetota</taxon>
        <taxon>Actinomycetes</taxon>
        <taxon>Micromonosporales</taxon>
        <taxon>Micromonosporaceae</taxon>
        <taxon>Virgisporangium</taxon>
    </lineage>
</organism>
<evidence type="ECO:0000313" key="2">
    <source>
        <dbReference type="EMBL" id="GIJ67791.1"/>
    </source>
</evidence>
<feature type="transmembrane region" description="Helical" evidence="1">
    <location>
        <begin position="122"/>
        <end position="147"/>
    </location>
</feature>
<evidence type="ECO:0000256" key="1">
    <source>
        <dbReference type="SAM" id="Phobius"/>
    </source>
</evidence>
<keyword evidence="3" id="KW-1185">Reference proteome</keyword>
<protein>
    <recommendedName>
        <fullName evidence="4">ABC transporter permease</fullName>
    </recommendedName>
</protein>
<dbReference type="Proteomes" id="UP000635606">
    <property type="component" value="Unassembled WGS sequence"/>
</dbReference>
<evidence type="ECO:0008006" key="4">
    <source>
        <dbReference type="Google" id="ProtNLM"/>
    </source>
</evidence>
<keyword evidence="1" id="KW-0472">Membrane</keyword>
<keyword evidence="1" id="KW-0812">Transmembrane</keyword>
<keyword evidence="1" id="KW-1133">Transmembrane helix</keyword>
<evidence type="ECO:0000313" key="3">
    <source>
        <dbReference type="Proteomes" id="UP000635606"/>
    </source>
</evidence>
<dbReference type="EMBL" id="BOPH01000031">
    <property type="protein sequence ID" value="GIJ67791.1"/>
    <property type="molecule type" value="Genomic_DNA"/>
</dbReference>
<dbReference type="RefSeq" id="WP_203927728.1">
    <property type="nucleotide sequence ID" value="NZ_BOPH01000031.1"/>
</dbReference>
<name>A0A8J3ZUP0_9ACTN</name>
<reference evidence="2" key="1">
    <citation type="submission" date="2021-01" db="EMBL/GenBank/DDBJ databases">
        <title>Whole genome shotgun sequence of Virgisporangium ochraceum NBRC 16418.</title>
        <authorList>
            <person name="Komaki H."/>
            <person name="Tamura T."/>
        </authorList>
    </citation>
    <scope>NUCLEOTIDE SEQUENCE</scope>
    <source>
        <strain evidence="2">NBRC 16418</strain>
    </source>
</reference>
<sequence length="212" mass="22326">MTWVAWRQTRATALGVAGILALFGLLAVLEDVRPHTFSGITVNFTPYLFLFLALLLGAPLVSRELELGTHQFAWTQSVTRRRWLAYRLGAAVGVALLAVAAQQVTLSTVRTAGPVLPGDPRFLVHGVLPYALAAFVVTSGALAGAVIRRTVPALGTTLLVTIATIGVLSAVPYGSSGWAARYWPAQLALGGALLALAVGQAAATFRLVEGRR</sequence>
<feature type="transmembrane region" description="Helical" evidence="1">
    <location>
        <begin position="44"/>
        <end position="62"/>
    </location>
</feature>
<feature type="transmembrane region" description="Helical" evidence="1">
    <location>
        <begin position="154"/>
        <end position="175"/>
    </location>
</feature>
<comment type="caution">
    <text evidence="2">The sequence shown here is derived from an EMBL/GenBank/DDBJ whole genome shotgun (WGS) entry which is preliminary data.</text>
</comment>
<feature type="transmembrane region" description="Helical" evidence="1">
    <location>
        <begin position="187"/>
        <end position="208"/>
    </location>
</feature>
<dbReference type="AlphaFoldDB" id="A0A8J3ZUP0"/>